<gene>
    <name evidence="2" type="ORF">T440DRAFT_170902</name>
</gene>
<evidence type="ECO:0000313" key="2">
    <source>
        <dbReference type="EMBL" id="KAF2848383.1"/>
    </source>
</evidence>
<sequence>MVAGQGSESEDRHCMAQPNDSFLNSLEIPDPFSCTHICSLQITRLQSKLNMAQPDHADHAVVDVGTISPRDNDTANGHTHLTEDDALIELDIRARGPYNQALGLTNKDRLQTQHRHNLLQRRSRQPASSTLRPPTRTLPTRLQRGTYTLAFTPQPVAHGFAAKQGPESIQSLFRTRLIWYYGIDATRSFSDAHPNMRYNILTIVYLWACDFPITYVHLGQKRC</sequence>
<evidence type="ECO:0000256" key="1">
    <source>
        <dbReference type="SAM" id="MobiDB-lite"/>
    </source>
</evidence>
<dbReference type="Proteomes" id="UP000799423">
    <property type="component" value="Unassembled WGS sequence"/>
</dbReference>
<reference evidence="2" key="1">
    <citation type="submission" date="2020-01" db="EMBL/GenBank/DDBJ databases">
        <authorList>
            <consortium name="DOE Joint Genome Institute"/>
            <person name="Haridas S."/>
            <person name="Albert R."/>
            <person name="Binder M."/>
            <person name="Bloem J."/>
            <person name="Labutti K."/>
            <person name="Salamov A."/>
            <person name="Andreopoulos B."/>
            <person name="Baker S.E."/>
            <person name="Barry K."/>
            <person name="Bills G."/>
            <person name="Bluhm B.H."/>
            <person name="Cannon C."/>
            <person name="Castanera R."/>
            <person name="Culley D.E."/>
            <person name="Daum C."/>
            <person name="Ezra D."/>
            <person name="Gonzalez J.B."/>
            <person name="Henrissat B."/>
            <person name="Kuo A."/>
            <person name="Liang C."/>
            <person name="Lipzen A."/>
            <person name="Lutzoni F."/>
            <person name="Magnuson J."/>
            <person name="Mondo S."/>
            <person name="Nolan M."/>
            <person name="Ohm R."/>
            <person name="Pangilinan J."/>
            <person name="Park H.-J."/>
            <person name="Ramirez L."/>
            <person name="Alfaro M."/>
            <person name="Sun H."/>
            <person name="Tritt A."/>
            <person name="Yoshinaga Y."/>
            <person name="Zwiers L.-H."/>
            <person name="Turgeon B.G."/>
            <person name="Goodwin S.B."/>
            <person name="Spatafora J.W."/>
            <person name="Crous P.W."/>
            <person name="Grigoriev I.V."/>
        </authorList>
    </citation>
    <scope>NUCLEOTIDE SEQUENCE</scope>
    <source>
        <strain evidence="2">IPT5</strain>
    </source>
</reference>
<name>A0A6A7AZA1_9PLEO</name>
<organism evidence="2 3">
    <name type="scientific">Plenodomus tracheiphilus IPT5</name>
    <dbReference type="NCBI Taxonomy" id="1408161"/>
    <lineage>
        <taxon>Eukaryota</taxon>
        <taxon>Fungi</taxon>
        <taxon>Dikarya</taxon>
        <taxon>Ascomycota</taxon>
        <taxon>Pezizomycotina</taxon>
        <taxon>Dothideomycetes</taxon>
        <taxon>Pleosporomycetidae</taxon>
        <taxon>Pleosporales</taxon>
        <taxon>Pleosporineae</taxon>
        <taxon>Leptosphaeriaceae</taxon>
        <taxon>Plenodomus</taxon>
    </lineage>
</organism>
<evidence type="ECO:0000313" key="3">
    <source>
        <dbReference type="Proteomes" id="UP000799423"/>
    </source>
</evidence>
<dbReference type="OrthoDB" id="3801165at2759"/>
<dbReference type="AlphaFoldDB" id="A0A6A7AZA1"/>
<dbReference type="EMBL" id="MU006318">
    <property type="protein sequence ID" value="KAF2848383.1"/>
    <property type="molecule type" value="Genomic_DNA"/>
</dbReference>
<accession>A0A6A7AZA1</accession>
<protein>
    <submittedName>
        <fullName evidence="2">Uncharacterized protein</fullName>
    </submittedName>
</protein>
<proteinExistence type="predicted"/>
<keyword evidence="3" id="KW-1185">Reference proteome</keyword>
<feature type="region of interest" description="Disordered" evidence="1">
    <location>
        <begin position="116"/>
        <end position="138"/>
    </location>
</feature>